<sequence length="101" mass="10913">MNESGFHVGDTINQTGPNATGKVVHNYRPHGVELQQLIRAAEDLRDHLPEPERQVVNDSLEALRHDAADQGALRRLNRVATMAGTVGAPLLSLLLQVCGNG</sequence>
<proteinExistence type="predicted"/>
<feature type="region of interest" description="Disordered" evidence="1">
    <location>
        <begin position="1"/>
        <end position="22"/>
    </location>
</feature>
<dbReference type="STRING" id="1943.AQJ64_38645"/>
<gene>
    <name evidence="2" type="ORF">AQJ64_38645</name>
</gene>
<protein>
    <submittedName>
        <fullName evidence="2">Uncharacterized protein</fullName>
    </submittedName>
</protein>
<accession>A0A101SLR1</accession>
<dbReference type="AlphaFoldDB" id="A0A101SLR1"/>
<evidence type="ECO:0000256" key="1">
    <source>
        <dbReference type="SAM" id="MobiDB-lite"/>
    </source>
</evidence>
<comment type="caution">
    <text evidence="2">The sequence shown here is derived from an EMBL/GenBank/DDBJ whole genome shotgun (WGS) entry which is preliminary data.</text>
</comment>
<dbReference type="EMBL" id="LMWW01000067">
    <property type="protein sequence ID" value="KUN76252.1"/>
    <property type="molecule type" value="Genomic_DNA"/>
</dbReference>
<evidence type="ECO:0000313" key="2">
    <source>
        <dbReference type="EMBL" id="KUN76252.1"/>
    </source>
</evidence>
<name>A0A101SLR1_9ACTN</name>
<dbReference type="OrthoDB" id="9978917at2"/>
<reference evidence="2 3" key="1">
    <citation type="submission" date="2015-10" db="EMBL/GenBank/DDBJ databases">
        <title>Draft genome sequence of Streptomyces griseoruber DSM 40281, type strain for the species Streptomyces griseoruber.</title>
        <authorList>
            <person name="Ruckert C."/>
            <person name="Winkler A."/>
            <person name="Kalinowski J."/>
            <person name="Kampfer P."/>
            <person name="Glaeser S."/>
        </authorList>
    </citation>
    <scope>NUCLEOTIDE SEQUENCE [LARGE SCALE GENOMIC DNA]</scope>
    <source>
        <strain evidence="2 3">DSM 40281</strain>
    </source>
</reference>
<organism evidence="2 3">
    <name type="scientific">Streptomyces griseoruber</name>
    <dbReference type="NCBI Taxonomy" id="1943"/>
    <lineage>
        <taxon>Bacteria</taxon>
        <taxon>Bacillati</taxon>
        <taxon>Actinomycetota</taxon>
        <taxon>Actinomycetes</taxon>
        <taxon>Kitasatosporales</taxon>
        <taxon>Streptomycetaceae</taxon>
        <taxon>Streptomyces</taxon>
    </lineage>
</organism>
<evidence type="ECO:0000313" key="3">
    <source>
        <dbReference type="Proteomes" id="UP000052982"/>
    </source>
</evidence>
<dbReference type="Proteomes" id="UP000052982">
    <property type="component" value="Unassembled WGS sequence"/>
</dbReference>
<dbReference type="RefSeq" id="WP_055632181.1">
    <property type="nucleotide sequence ID" value="NZ_JBIRRP010000021.1"/>
</dbReference>
<keyword evidence="3" id="KW-1185">Reference proteome</keyword>